<proteinExistence type="predicted"/>
<sequence>MEYLPFLQRDGDYQPPVEAPAAAPAKKPRAKKVAAPTPGLGYCSLSKKDFGDKIKSALVLEKYEIQSMRFYVKMDVAFFRTFFGGNARITPQEYDQNTAVVVAELNNAQAGQVFGVSKIKNGNRYSTYHLASMMVVFYPSTGNASCWLTV</sequence>
<comment type="caution">
    <text evidence="2">The sequence shown here is derived from an EMBL/GenBank/DDBJ whole genome shotgun (WGS) entry which is preliminary data.</text>
</comment>
<dbReference type="AlphaFoldDB" id="A0A9P7KP58"/>
<reference evidence="2" key="1">
    <citation type="submission" date="2021-02" db="EMBL/GenBank/DDBJ databases">
        <authorList>
            <person name="Nieuwenhuis M."/>
            <person name="Van De Peppel L.J.J."/>
        </authorList>
    </citation>
    <scope>NUCLEOTIDE SEQUENCE</scope>
    <source>
        <strain evidence="2">D49</strain>
    </source>
</reference>
<gene>
    <name evidence="2" type="ORF">H0H81_006563</name>
</gene>
<organism evidence="2 3">
    <name type="scientific">Sphagnurus paluster</name>
    <dbReference type="NCBI Taxonomy" id="117069"/>
    <lineage>
        <taxon>Eukaryota</taxon>
        <taxon>Fungi</taxon>
        <taxon>Dikarya</taxon>
        <taxon>Basidiomycota</taxon>
        <taxon>Agaricomycotina</taxon>
        <taxon>Agaricomycetes</taxon>
        <taxon>Agaricomycetidae</taxon>
        <taxon>Agaricales</taxon>
        <taxon>Tricholomatineae</taxon>
        <taxon>Lyophyllaceae</taxon>
        <taxon>Sphagnurus</taxon>
    </lineage>
</organism>
<dbReference type="EMBL" id="JABCKI010000017">
    <property type="protein sequence ID" value="KAG5654181.1"/>
    <property type="molecule type" value="Genomic_DNA"/>
</dbReference>
<protein>
    <submittedName>
        <fullName evidence="2">Uncharacterized protein</fullName>
    </submittedName>
</protein>
<evidence type="ECO:0000313" key="2">
    <source>
        <dbReference type="EMBL" id="KAG5654181.1"/>
    </source>
</evidence>
<feature type="region of interest" description="Disordered" evidence="1">
    <location>
        <begin position="9"/>
        <end position="30"/>
    </location>
</feature>
<keyword evidence="3" id="KW-1185">Reference proteome</keyword>
<name>A0A9P7KP58_9AGAR</name>
<dbReference type="OrthoDB" id="2960909at2759"/>
<evidence type="ECO:0000256" key="1">
    <source>
        <dbReference type="SAM" id="MobiDB-lite"/>
    </source>
</evidence>
<dbReference type="Proteomes" id="UP000717328">
    <property type="component" value="Unassembled WGS sequence"/>
</dbReference>
<feature type="compositionally biased region" description="Low complexity" evidence="1">
    <location>
        <begin position="15"/>
        <end position="25"/>
    </location>
</feature>
<accession>A0A9P7KP58</accession>
<evidence type="ECO:0000313" key="3">
    <source>
        <dbReference type="Proteomes" id="UP000717328"/>
    </source>
</evidence>
<reference evidence="2" key="2">
    <citation type="submission" date="2021-10" db="EMBL/GenBank/DDBJ databases">
        <title>Phylogenomics reveals ancestral predisposition of the termite-cultivated fungus Termitomyces towards a domesticated lifestyle.</title>
        <authorList>
            <person name="Auxier B."/>
            <person name="Grum-Grzhimaylo A."/>
            <person name="Cardenas M.E."/>
            <person name="Lodge J.D."/>
            <person name="Laessoe T."/>
            <person name="Pedersen O."/>
            <person name="Smith M.E."/>
            <person name="Kuyper T.W."/>
            <person name="Franco-Molano E.A."/>
            <person name="Baroni T.J."/>
            <person name="Aanen D.K."/>
        </authorList>
    </citation>
    <scope>NUCLEOTIDE SEQUENCE</scope>
    <source>
        <strain evidence="2">D49</strain>
    </source>
</reference>